<keyword evidence="11" id="KW-1185">Reference proteome</keyword>
<evidence type="ECO:0000256" key="4">
    <source>
        <dbReference type="ARBA" id="ARBA00022640"/>
    </source>
</evidence>
<evidence type="ECO:0000256" key="9">
    <source>
        <dbReference type="PIRSR" id="PIRSR604294-1"/>
    </source>
</evidence>
<evidence type="ECO:0000256" key="1">
    <source>
        <dbReference type="ARBA" id="ARBA00004229"/>
    </source>
</evidence>
<keyword evidence="5 9" id="KW-0479">Metal-binding</keyword>
<gene>
    <name evidence="10" type="ORF">OsI_00163</name>
</gene>
<protein>
    <submittedName>
        <fullName evidence="10">Uncharacterized protein</fullName>
    </submittedName>
</protein>
<evidence type="ECO:0000256" key="2">
    <source>
        <dbReference type="ARBA" id="ARBA00006787"/>
    </source>
</evidence>
<dbReference type="Proteomes" id="UP000007015">
    <property type="component" value="Chromosome 1"/>
</dbReference>
<dbReference type="PANTHER" id="PTHR10543:SF46">
    <property type="entry name" value="CAROTENOID CLEAVAGE DIOXYGENASE 4, CHLOROPLASTIC-RELATED"/>
    <property type="match status" value="1"/>
</dbReference>
<dbReference type="AlphaFoldDB" id="B8ACZ2"/>
<keyword evidence="4" id="KW-0934">Plastid</keyword>
<organism evidence="10 11">
    <name type="scientific">Oryza sativa subsp. indica</name>
    <name type="common">Rice</name>
    <dbReference type="NCBI Taxonomy" id="39946"/>
    <lineage>
        <taxon>Eukaryota</taxon>
        <taxon>Viridiplantae</taxon>
        <taxon>Streptophyta</taxon>
        <taxon>Embryophyta</taxon>
        <taxon>Tracheophyta</taxon>
        <taxon>Spermatophyta</taxon>
        <taxon>Magnoliopsida</taxon>
        <taxon>Liliopsida</taxon>
        <taxon>Poales</taxon>
        <taxon>Poaceae</taxon>
        <taxon>BOP clade</taxon>
        <taxon>Oryzoideae</taxon>
        <taxon>Oryzeae</taxon>
        <taxon>Oryzinae</taxon>
        <taxon>Oryza</taxon>
        <taxon>Oryza sativa</taxon>
    </lineage>
</organism>
<dbReference type="OMA" id="CEEYSGD"/>
<dbReference type="GO" id="GO:0010436">
    <property type="term" value="F:carotenoid dioxygenase activity"/>
    <property type="evidence" value="ECO:0007669"/>
    <property type="project" value="TreeGrafter"/>
</dbReference>
<proteinExistence type="inferred from homology"/>
<evidence type="ECO:0000256" key="6">
    <source>
        <dbReference type="ARBA" id="ARBA00022946"/>
    </source>
</evidence>
<feature type="binding site" evidence="9">
    <location>
        <position position="180"/>
    </location>
    <ligand>
        <name>Fe cation</name>
        <dbReference type="ChEBI" id="CHEBI:24875"/>
        <note>catalytic</note>
    </ligand>
</feature>
<dbReference type="EMBL" id="CM000126">
    <property type="protein sequence ID" value="EEC69838.1"/>
    <property type="molecule type" value="Genomic_DNA"/>
</dbReference>
<keyword evidence="7" id="KW-0560">Oxidoreductase</keyword>
<name>B8ACZ2_ORYSI</name>
<dbReference type="GO" id="GO:0009570">
    <property type="term" value="C:chloroplast stroma"/>
    <property type="evidence" value="ECO:0007669"/>
    <property type="project" value="TreeGrafter"/>
</dbReference>
<dbReference type="HOGENOM" id="CLU_016472_3_0_1"/>
<dbReference type="Pfam" id="PF03055">
    <property type="entry name" value="RPE65"/>
    <property type="match status" value="1"/>
</dbReference>
<dbReference type="Gramene" id="BGIOSGA002660-TA">
    <property type="protein sequence ID" value="BGIOSGA002660-PA"/>
    <property type="gene ID" value="BGIOSGA002660"/>
</dbReference>
<sequence>MVQKPEWNTHEEVKEVHLKQNVPAPSSYLHKSSNTQEEVKEVHVKENVPAPSSYLLKSSSLEFGVIHQGYVGRKNRYGYFGVSGPLPKIKGIRKLDFDLVGSGDCTVGRRDFGLGCFAGEPFFVPDNIDGYGNEDSGYVVCYTHEEDTGESWFVVMDAKSPELDIVAEVQLPSRIPYGFHGIFVKQAELLAQQ</sequence>
<evidence type="ECO:0000256" key="8">
    <source>
        <dbReference type="ARBA" id="ARBA00023004"/>
    </source>
</evidence>
<evidence type="ECO:0000256" key="7">
    <source>
        <dbReference type="ARBA" id="ARBA00022964"/>
    </source>
</evidence>
<keyword evidence="3" id="KW-0150">Chloroplast</keyword>
<reference evidence="10 11" key="1">
    <citation type="journal article" date="2005" name="PLoS Biol.">
        <title>The genomes of Oryza sativa: a history of duplications.</title>
        <authorList>
            <person name="Yu J."/>
            <person name="Wang J."/>
            <person name="Lin W."/>
            <person name="Li S."/>
            <person name="Li H."/>
            <person name="Zhou J."/>
            <person name="Ni P."/>
            <person name="Dong W."/>
            <person name="Hu S."/>
            <person name="Zeng C."/>
            <person name="Zhang J."/>
            <person name="Zhang Y."/>
            <person name="Li R."/>
            <person name="Xu Z."/>
            <person name="Li S."/>
            <person name="Li X."/>
            <person name="Zheng H."/>
            <person name="Cong L."/>
            <person name="Lin L."/>
            <person name="Yin J."/>
            <person name="Geng J."/>
            <person name="Li G."/>
            <person name="Shi J."/>
            <person name="Liu J."/>
            <person name="Lv H."/>
            <person name="Li J."/>
            <person name="Wang J."/>
            <person name="Deng Y."/>
            <person name="Ran L."/>
            <person name="Shi X."/>
            <person name="Wang X."/>
            <person name="Wu Q."/>
            <person name="Li C."/>
            <person name="Ren X."/>
            <person name="Wang J."/>
            <person name="Wang X."/>
            <person name="Li D."/>
            <person name="Liu D."/>
            <person name="Zhang X."/>
            <person name="Ji Z."/>
            <person name="Zhao W."/>
            <person name="Sun Y."/>
            <person name="Zhang Z."/>
            <person name="Bao J."/>
            <person name="Han Y."/>
            <person name="Dong L."/>
            <person name="Ji J."/>
            <person name="Chen P."/>
            <person name="Wu S."/>
            <person name="Liu J."/>
            <person name="Xiao Y."/>
            <person name="Bu D."/>
            <person name="Tan J."/>
            <person name="Yang L."/>
            <person name="Ye C."/>
            <person name="Zhang J."/>
            <person name="Xu J."/>
            <person name="Zhou Y."/>
            <person name="Yu Y."/>
            <person name="Zhang B."/>
            <person name="Zhuang S."/>
            <person name="Wei H."/>
            <person name="Liu B."/>
            <person name="Lei M."/>
            <person name="Yu H."/>
            <person name="Li Y."/>
            <person name="Xu H."/>
            <person name="Wei S."/>
            <person name="He X."/>
            <person name="Fang L."/>
            <person name="Zhang Z."/>
            <person name="Zhang Y."/>
            <person name="Huang X."/>
            <person name="Su Z."/>
            <person name="Tong W."/>
            <person name="Li J."/>
            <person name="Tong Z."/>
            <person name="Li S."/>
            <person name="Ye J."/>
            <person name="Wang L."/>
            <person name="Fang L."/>
            <person name="Lei T."/>
            <person name="Chen C."/>
            <person name="Chen H."/>
            <person name="Xu Z."/>
            <person name="Li H."/>
            <person name="Huang H."/>
            <person name="Zhang F."/>
            <person name="Xu H."/>
            <person name="Li N."/>
            <person name="Zhao C."/>
            <person name="Li S."/>
            <person name="Dong L."/>
            <person name="Huang Y."/>
            <person name="Li L."/>
            <person name="Xi Y."/>
            <person name="Qi Q."/>
            <person name="Li W."/>
            <person name="Zhang B."/>
            <person name="Hu W."/>
            <person name="Zhang Y."/>
            <person name="Tian X."/>
            <person name="Jiao Y."/>
            <person name="Liang X."/>
            <person name="Jin J."/>
            <person name="Gao L."/>
            <person name="Zheng W."/>
            <person name="Hao B."/>
            <person name="Liu S."/>
            <person name="Wang W."/>
            <person name="Yuan L."/>
            <person name="Cao M."/>
            <person name="McDermott J."/>
            <person name="Samudrala R."/>
            <person name="Wang J."/>
            <person name="Wong G.K."/>
            <person name="Yang H."/>
        </authorList>
    </citation>
    <scope>NUCLEOTIDE SEQUENCE [LARGE SCALE GENOMIC DNA]</scope>
    <source>
        <strain evidence="11">cv. 93-11</strain>
    </source>
</reference>
<comment type="similarity">
    <text evidence="2">Belongs to the carotenoid oxygenase family.</text>
</comment>
<comment type="subcellular location">
    <subcellularLocation>
        <location evidence="1">Plastid</location>
        <location evidence="1">Chloroplast</location>
    </subcellularLocation>
</comment>
<keyword evidence="7" id="KW-0223">Dioxygenase</keyword>
<keyword evidence="6" id="KW-0809">Transit peptide</keyword>
<evidence type="ECO:0000256" key="5">
    <source>
        <dbReference type="ARBA" id="ARBA00022723"/>
    </source>
</evidence>
<keyword evidence="8 9" id="KW-0408">Iron</keyword>
<dbReference type="InterPro" id="IPR004294">
    <property type="entry name" value="Carotenoid_Oase"/>
</dbReference>
<comment type="cofactor">
    <cofactor evidence="9">
        <name>Fe(2+)</name>
        <dbReference type="ChEBI" id="CHEBI:29033"/>
    </cofactor>
    <text evidence="9">Binds 1 Fe(2+) ion per subunit.</text>
</comment>
<evidence type="ECO:0000313" key="10">
    <source>
        <dbReference type="EMBL" id="EEC69838.1"/>
    </source>
</evidence>
<dbReference type="GO" id="GO:0046872">
    <property type="term" value="F:metal ion binding"/>
    <property type="evidence" value="ECO:0007669"/>
    <property type="project" value="UniProtKB-KW"/>
</dbReference>
<dbReference type="GO" id="GO:0016121">
    <property type="term" value="P:carotene catabolic process"/>
    <property type="evidence" value="ECO:0007669"/>
    <property type="project" value="TreeGrafter"/>
</dbReference>
<dbReference type="STRING" id="39946.B8ACZ2"/>
<evidence type="ECO:0000313" key="11">
    <source>
        <dbReference type="Proteomes" id="UP000007015"/>
    </source>
</evidence>
<accession>B8ACZ2</accession>
<evidence type="ECO:0000256" key="3">
    <source>
        <dbReference type="ARBA" id="ARBA00022528"/>
    </source>
</evidence>
<dbReference type="PANTHER" id="PTHR10543">
    <property type="entry name" value="BETA-CAROTENE DIOXYGENASE"/>
    <property type="match status" value="1"/>
</dbReference>